<reference evidence="2 3" key="1">
    <citation type="submission" date="2020-08" db="EMBL/GenBank/DDBJ databases">
        <title>A Genomic Blueprint of the Chicken Gut Microbiome.</title>
        <authorList>
            <person name="Gilroy R."/>
            <person name="Ravi A."/>
            <person name="Getino M."/>
            <person name="Pursley I."/>
            <person name="Horton D.L."/>
            <person name="Alikhan N.-F."/>
            <person name="Baker D."/>
            <person name="Gharbi K."/>
            <person name="Hall N."/>
            <person name="Watson M."/>
            <person name="Adriaenssens E.M."/>
            <person name="Foster-Nyarko E."/>
            <person name="Jarju S."/>
            <person name="Secka A."/>
            <person name="Antonio M."/>
            <person name="Oren A."/>
            <person name="Chaudhuri R."/>
            <person name="La Ragione R.M."/>
            <person name="Hildebrand F."/>
            <person name="Pallen M.J."/>
        </authorList>
    </citation>
    <scope>NUCLEOTIDE SEQUENCE [LARGE SCALE GENOMIC DNA]</scope>
    <source>
        <strain evidence="2 3">Sa3CUA8</strain>
    </source>
</reference>
<proteinExistence type="predicted"/>
<name>A0ABR8PF63_9BACL</name>
<keyword evidence="1" id="KW-1133">Transmembrane helix</keyword>
<keyword evidence="3" id="KW-1185">Reference proteome</keyword>
<accession>A0ABR8PF63</accession>
<dbReference type="RefSeq" id="WP_191687969.1">
    <property type="nucleotide sequence ID" value="NZ_JACSQY010000001.1"/>
</dbReference>
<comment type="caution">
    <text evidence="2">The sequence shown here is derived from an EMBL/GenBank/DDBJ whole genome shotgun (WGS) entry which is preliminary data.</text>
</comment>
<protein>
    <submittedName>
        <fullName evidence="2">Uncharacterized protein</fullName>
    </submittedName>
</protein>
<sequence>MHTPTLLWTALVAGLLTALSLKFLKVFHFVKWSPLGWSQKWNVLAMESPIVKWLVLITVLVLLFIALYSILHVTSKIPSSITSIVLAVIFVCAVEWTISRPDSIGSAFKSVSIPFLCLIAMITRFVVGTSVFMKNELPKNAK</sequence>
<feature type="transmembrane region" description="Helical" evidence="1">
    <location>
        <begin position="81"/>
        <end position="99"/>
    </location>
</feature>
<evidence type="ECO:0000313" key="3">
    <source>
        <dbReference type="Proteomes" id="UP000659496"/>
    </source>
</evidence>
<evidence type="ECO:0000256" key="1">
    <source>
        <dbReference type="SAM" id="Phobius"/>
    </source>
</evidence>
<organism evidence="2 3">
    <name type="scientific">Sporosarcina gallistercoris</name>
    <dbReference type="NCBI Taxonomy" id="2762245"/>
    <lineage>
        <taxon>Bacteria</taxon>
        <taxon>Bacillati</taxon>
        <taxon>Bacillota</taxon>
        <taxon>Bacilli</taxon>
        <taxon>Bacillales</taxon>
        <taxon>Caryophanaceae</taxon>
        <taxon>Sporosarcina</taxon>
    </lineage>
</organism>
<keyword evidence="1" id="KW-0472">Membrane</keyword>
<dbReference type="Proteomes" id="UP000659496">
    <property type="component" value="Unassembled WGS sequence"/>
</dbReference>
<feature type="transmembrane region" description="Helical" evidence="1">
    <location>
        <begin position="111"/>
        <end position="133"/>
    </location>
</feature>
<dbReference type="EMBL" id="JACSQY010000001">
    <property type="protein sequence ID" value="MBD7906802.1"/>
    <property type="molecule type" value="Genomic_DNA"/>
</dbReference>
<feature type="transmembrane region" description="Helical" evidence="1">
    <location>
        <begin position="50"/>
        <end position="69"/>
    </location>
</feature>
<gene>
    <name evidence="2" type="ORF">H9659_00475</name>
</gene>
<keyword evidence="1" id="KW-0812">Transmembrane</keyword>
<evidence type="ECO:0000313" key="2">
    <source>
        <dbReference type="EMBL" id="MBD7906802.1"/>
    </source>
</evidence>